<keyword evidence="4 8" id="KW-0808">Transferase</keyword>
<protein>
    <recommendedName>
        <fullName evidence="2 8">Site-specific DNA-methyltransferase (adenine-specific)</fullName>
        <ecNumber evidence="2 8">2.1.1.72</ecNumber>
    </recommendedName>
</protein>
<dbReference type="Proteomes" id="UP000218627">
    <property type="component" value="Unassembled WGS sequence"/>
</dbReference>
<dbReference type="RefSeq" id="WP_096599860.1">
    <property type="nucleotide sequence ID" value="NZ_OBEN01000001.1"/>
</dbReference>
<dbReference type="PANTHER" id="PTHR30481:SF3">
    <property type="entry name" value="DNA ADENINE METHYLASE"/>
    <property type="match status" value="1"/>
</dbReference>
<keyword evidence="5 8" id="KW-0949">S-adenosyl-L-methionine</keyword>
<evidence type="ECO:0000256" key="2">
    <source>
        <dbReference type="ARBA" id="ARBA00011900"/>
    </source>
</evidence>
<proteinExistence type="inferred from homology"/>
<dbReference type="GO" id="GO:0032259">
    <property type="term" value="P:methylation"/>
    <property type="evidence" value="ECO:0007669"/>
    <property type="project" value="UniProtKB-KW"/>
</dbReference>
<gene>
    <name evidence="9" type="ORF">SAMN06265353_0029</name>
</gene>
<keyword evidence="10" id="KW-1185">Reference proteome</keyword>
<evidence type="ECO:0000256" key="7">
    <source>
        <dbReference type="PIRSR" id="PIRSR000398-1"/>
    </source>
</evidence>
<dbReference type="InterPro" id="IPR023095">
    <property type="entry name" value="Ade_MeTrfase_dom_2"/>
</dbReference>
<dbReference type="OrthoDB" id="9805629at2"/>
<dbReference type="EMBL" id="OBEN01000001">
    <property type="protein sequence ID" value="SNZ10720.1"/>
    <property type="molecule type" value="Genomic_DNA"/>
</dbReference>
<dbReference type="InterPro" id="IPR012327">
    <property type="entry name" value="MeTrfase_D12"/>
</dbReference>
<dbReference type="Pfam" id="PF02086">
    <property type="entry name" value="MethyltransfD12"/>
    <property type="match status" value="1"/>
</dbReference>
<dbReference type="InterPro" id="IPR029063">
    <property type="entry name" value="SAM-dependent_MTases_sf"/>
</dbReference>
<dbReference type="PROSITE" id="PS00092">
    <property type="entry name" value="N6_MTASE"/>
    <property type="match status" value="1"/>
</dbReference>
<dbReference type="AlphaFoldDB" id="A0A285NMJ4"/>
<dbReference type="InterPro" id="IPR012263">
    <property type="entry name" value="M_m6A_EcoRV"/>
</dbReference>
<dbReference type="GO" id="GO:1904047">
    <property type="term" value="F:S-adenosyl-L-methionine binding"/>
    <property type="evidence" value="ECO:0007669"/>
    <property type="project" value="TreeGrafter"/>
</dbReference>
<dbReference type="GO" id="GO:0043565">
    <property type="term" value="F:sequence-specific DNA binding"/>
    <property type="evidence" value="ECO:0007669"/>
    <property type="project" value="TreeGrafter"/>
</dbReference>
<feature type="binding site" evidence="7">
    <location>
        <position position="19"/>
    </location>
    <ligand>
        <name>S-adenosyl-L-methionine</name>
        <dbReference type="ChEBI" id="CHEBI:59789"/>
    </ligand>
</feature>
<comment type="catalytic activity">
    <reaction evidence="6 8">
        <text>a 2'-deoxyadenosine in DNA + S-adenosyl-L-methionine = an N(6)-methyl-2'-deoxyadenosine in DNA + S-adenosyl-L-homocysteine + H(+)</text>
        <dbReference type="Rhea" id="RHEA:15197"/>
        <dbReference type="Rhea" id="RHEA-COMP:12418"/>
        <dbReference type="Rhea" id="RHEA-COMP:12419"/>
        <dbReference type="ChEBI" id="CHEBI:15378"/>
        <dbReference type="ChEBI" id="CHEBI:57856"/>
        <dbReference type="ChEBI" id="CHEBI:59789"/>
        <dbReference type="ChEBI" id="CHEBI:90615"/>
        <dbReference type="ChEBI" id="CHEBI:90616"/>
        <dbReference type="EC" id="2.1.1.72"/>
    </reaction>
</comment>
<accession>A0A285NMJ4</accession>
<dbReference type="InterPro" id="IPR002052">
    <property type="entry name" value="DNA_methylase_N6_adenine_CS"/>
</dbReference>
<evidence type="ECO:0000313" key="10">
    <source>
        <dbReference type="Proteomes" id="UP000218627"/>
    </source>
</evidence>
<dbReference type="PANTHER" id="PTHR30481">
    <property type="entry name" value="DNA ADENINE METHYLASE"/>
    <property type="match status" value="1"/>
</dbReference>
<organism evidence="9 10">
    <name type="scientific">Hydrogenobacter hydrogenophilus</name>
    <dbReference type="NCBI Taxonomy" id="35835"/>
    <lineage>
        <taxon>Bacteria</taxon>
        <taxon>Pseudomonadati</taxon>
        <taxon>Aquificota</taxon>
        <taxon>Aquificia</taxon>
        <taxon>Aquificales</taxon>
        <taxon>Aquificaceae</taxon>
        <taxon>Hydrogenobacter</taxon>
    </lineage>
</organism>
<dbReference type="GO" id="GO:0009007">
    <property type="term" value="F:site-specific DNA-methyltransferase (adenine-specific) activity"/>
    <property type="evidence" value="ECO:0007669"/>
    <property type="project" value="UniProtKB-UniRule"/>
</dbReference>
<evidence type="ECO:0000256" key="4">
    <source>
        <dbReference type="ARBA" id="ARBA00022679"/>
    </source>
</evidence>
<dbReference type="NCBIfam" id="TIGR00571">
    <property type="entry name" value="dam"/>
    <property type="match status" value="1"/>
</dbReference>
<keyword evidence="3 8" id="KW-0489">Methyltransferase</keyword>
<dbReference type="EC" id="2.1.1.72" evidence="2 8"/>
<feature type="binding site" evidence="7">
    <location>
        <position position="64"/>
    </location>
    <ligand>
        <name>S-adenosyl-L-methionine</name>
        <dbReference type="ChEBI" id="CHEBI:59789"/>
    </ligand>
</feature>
<dbReference type="Gene3D" id="3.40.50.150">
    <property type="entry name" value="Vaccinia Virus protein VP39"/>
    <property type="match status" value="1"/>
</dbReference>
<feature type="binding site" evidence="7">
    <location>
        <position position="23"/>
    </location>
    <ligand>
        <name>S-adenosyl-L-methionine</name>
        <dbReference type="ChEBI" id="CHEBI:59789"/>
    </ligand>
</feature>
<name>A0A285NMJ4_9AQUI</name>
<evidence type="ECO:0000256" key="1">
    <source>
        <dbReference type="ARBA" id="ARBA00006594"/>
    </source>
</evidence>
<dbReference type="PIRSF" id="PIRSF000398">
    <property type="entry name" value="M_m6A_EcoRV"/>
    <property type="match status" value="1"/>
</dbReference>
<comment type="similarity">
    <text evidence="1 8">Belongs to the N(4)/N(6)-methyltransferase family.</text>
</comment>
<dbReference type="GO" id="GO:0009307">
    <property type="term" value="P:DNA restriction-modification system"/>
    <property type="evidence" value="ECO:0007669"/>
    <property type="project" value="InterPro"/>
</dbReference>
<dbReference type="PRINTS" id="PR00505">
    <property type="entry name" value="D12N6MTFRASE"/>
</dbReference>
<sequence>MNKHAVIKQLVKPKPFVKWAGGKRQLIKVLINNLPPSFNRYIEPFVGGGALLFEVLPHKAIINDINTELINAYRVIRDNIDALIENLKKHKNEEEYYYKIRSLDPEKLSAVERASRFIYLNKTCFNGLYRENSKGKFNVPFGRHKNPKILDEENLRAVSEYLNTAEISILNLDYKEVCKLAEKGDFVYLDPPYYPISKSSSFTRYHKLNFTERDQMELTKVFRELDRKGCYVMLSNSNTEFIRELYKEYDIWEVSANRFINCKGDKREKANVEVLIKNY</sequence>
<reference evidence="10" key="1">
    <citation type="submission" date="2017-09" db="EMBL/GenBank/DDBJ databases">
        <authorList>
            <person name="Varghese N."/>
            <person name="Submissions S."/>
        </authorList>
    </citation>
    <scope>NUCLEOTIDE SEQUENCE [LARGE SCALE GENOMIC DNA]</scope>
    <source>
        <strain evidence="10">DSM 2913</strain>
    </source>
</reference>
<evidence type="ECO:0000256" key="8">
    <source>
        <dbReference type="RuleBase" id="RU361257"/>
    </source>
</evidence>
<dbReference type="Gene3D" id="1.10.1020.10">
    <property type="entry name" value="Adenine-specific Methyltransferase, Domain 2"/>
    <property type="match status" value="1"/>
</dbReference>
<feature type="binding site" evidence="7">
    <location>
        <position position="190"/>
    </location>
    <ligand>
        <name>S-adenosyl-L-methionine</name>
        <dbReference type="ChEBI" id="CHEBI:59789"/>
    </ligand>
</feature>
<evidence type="ECO:0000256" key="3">
    <source>
        <dbReference type="ARBA" id="ARBA00022603"/>
    </source>
</evidence>
<dbReference type="SUPFAM" id="SSF53335">
    <property type="entry name" value="S-adenosyl-L-methionine-dependent methyltransferases"/>
    <property type="match status" value="1"/>
</dbReference>
<evidence type="ECO:0000313" key="9">
    <source>
        <dbReference type="EMBL" id="SNZ10720.1"/>
    </source>
</evidence>
<evidence type="ECO:0000256" key="5">
    <source>
        <dbReference type="ARBA" id="ARBA00022691"/>
    </source>
</evidence>
<evidence type="ECO:0000256" key="6">
    <source>
        <dbReference type="ARBA" id="ARBA00047942"/>
    </source>
</evidence>
<dbReference type="GO" id="GO:0006298">
    <property type="term" value="P:mismatch repair"/>
    <property type="evidence" value="ECO:0007669"/>
    <property type="project" value="TreeGrafter"/>
</dbReference>